<dbReference type="AlphaFoldDB" id="Q13TA4"/>
<accession>Q13TA4</accession>
<keyword evidence="3" id="KW-1185">Reference proteome</keyword>
<dbReference type="InterPro" id="IPR045526">
    <property type="entry name" value="DUF6471"/>
</dbReference>
<sequence length="195" mass="21628">MRNISHLKVSSRFSNFKDFFRCEDSSMSEADTPWARLASRVTRVALTRKDTTYGSLVEALTTDGEPGGDRAIVSRISRGTLKLSLFLHIMSVTGIRPPERWADALRLKEDWDVKASAVASAEMNRQPSELANDFTAGLSRLGTIMSAKTLDVQIQTGTLQLSLFLQLLYLLNSNSLDRFIDQDDLAEAAKGVSRV</sequence>
<proteinExistence type="predicted"/>
<dbReference type="EMBL" id="CP000270">
    <property type="protein sequence ID" value="ABE32685.1"/>
    <property type="molecule type" value="Genomic_DNA"/>
</dbReference>
<dbReference type="KEGG" id="bxe:Bxe_A0248"/>
<dbReference type="Proteomes" id="UP000001817">
    <property type="component" value="Chromosome 1"/>
</dbReference>
<gene>
    <name evidence="2" type="ORF">Bxe_A0248</name>
</gene>
<name>Q13TA4_PARXL</name>
<evidence type="ECO:0000313" key="2">
    <source>
        <dbReference type="EMBL" id="ABE32685.1"/>
    </source>
</evidence>
<organism evidence="2 3">
    <name type="scientific">Paraburkholderia xenovorans (strain LB400)</name>
    <dbReference type="NCBI Taxonomy" id="266265"/>
    <lineage>
        <taxon>Bacteria</taxon>
        <taxon>Pseudomonadati</taxon>
        <taxon>Pseudomonadota</taxon>
        <taxon>Betaproteobacteria</taxon>
        <taxon>Burkholderiales</taxon>
        <taxon>Burkholderiaceae</taxon>
        <taxon>Paraburkholderia</taxon>
    </lineage>
</organism>
<feature type="domain" description="DUF6471" evidence="1">
    <location>
        <begin position="34"/>
        <end position="96"/>
    </location>
</feature>
<protein>
    <recommendedName>
        <fullName evidence="1">DUF6471 domain-containing protein</fullName>
    </recommendedName>
</protein>
<dbReference type="eggNOG" id="ENOG5034BYR">
    <property type="taxonomic scope" value="Bacteria"/>
</dbReference>
<evidence type="ECO:0000259" key="1">
    <source>
        <dbReference type="Pfam" id="PF20075"/>
    </source>
</evidence>
<reference evidence="2 3" key="1">
    <citation type="journal article" date="2006" name="Proc. Natl. Acad. Sci. U.S.A.">
        <title>Burkholderia xenovorans LB400 harbors a multi-replicon, 9.73-Mbp genome shaped for versatility.</title>
        <authorList>
            <person name="Chain P.S."/>
            <person name="Denef V.J."/>
            <person name="Konstantinidis K.T."/>
            <person name="Vergez L.M."/>
            <person name="Agullo L."/>
            <person name="Reyes V.L."/>
            <person name="Hauser L."/>
            <person name="Cordova M."/>
            <person name="Gomez L."/>
            <person name="Gonzalez M."/>
            <person name="Land M."/>
            <person name="Lao V."/>
            <person name="Larimer F."/>
            <person name="LiPuma J.J."/>
            <person name="Mahenthiralingam E."/>
            <person name="Malfatti S.A."/>
            <person name="Marx C.J."/>
            <person name="Parnell J.J."/>
            <person name="Ramette A."/>
            <person name="Richardson P."/>
            <person name="Seeger M."/>
            <person name="Smith D."/>
            <person name="Spilker T."/>
            <person name="Sul W.J."/>
            <person name="Tsoi T.V."/>
            <person name="Ulrich L.E."/>
            <person name="Zhulin I.B."/>
            <person name="Tiedje J.M."/>
        </authorList>
    </citation>
    <scope>NUCLEOTIDE SEQUENCE [LARGE SCALE GENOMIC DNA]</scope>
    <source>
        <strain evidence="2 3">LB400</strain>
    </source>
</reference>
<evidence type="ECO:0000313" key="3">
    <source>
        <dbReference type="Proteomes" id="UP000001817"/>
    </source>
</evidence>
<dbReference type="Pfam" id="PF20075">
    <property type="entry name" value="DUF6471"/>
    <property type="match status" value="1"/>
</dbReference>